<organism evidence="1 2">
    <name type="scientific">Saccharata proteae CBS 121410</name>
    <dbReference type="NCBI Taxonomy" id="1314787"/>
    <lineage>
        <taxon>Eukaryota</taxon>
        <taxon>Fungi</taxon>
        <taxon>Dikarya</taxon>
        <taxon>Ascomycota</taxon>
        <taxon>Pezizomycotina</taxon>
        <taxon>Dothideomycetes</taxon>
        <taxon>Dothideomycetes incertae sedis</taxon>
        <taxon>Botryosphaeriales</taxon>
        <taxon>Saccharataceae</taxon>
        <taxon>Saccharata</taxon>
    </lineage>
</organism>
<evidence type="ECO:0008006" key="3">
    <source>
        <dbReference type="Google" id="ProtNLM"/>
    </source>
</evidence>
<dbReference type="SUPFAM" id="SSF52047">
    <property type="entry name" value="RNI-like"/>
    <property type="match status" value="1"/>
</dbReference>
<evidence type="ECO:0000313" key="1">
    <source>
        <dbReference type="EMBL" id="KAF2087242.1"/>
    </source>
</evidence>
<dbReference type="Proteomes" id="UP000799776">
    <property type="component" value="Unassembled WGS sequence"/>
</dbReference>
<gene>
    <name evidence="1" type="ORF">K490DRAFT_73674</name>
</gene>
<proteinExistence type="predicted"/>
<dbReference type="OrthoDB" id="5311681at2759"/>
<dbReference type="Gene3D" id="3.80.10.10">
    <property type="entry name" value="Ribonuclease Inhibitor"/>
    <property type="match status" value="1"/>
</dbReference>
<dbReference type="EMBL" id="ML978720">
    <property type="protein sequence ID" value="KAF2087242.1"/>
    <property type="molecule type" value="Genomic_DNA"/>
</dbReference>
<evidence type="ECO:0000313" key="2">
    <source>
        <dbReference type="Proteomes" id="UP000799776"/>
    </source>
</evidence>
<keyword evidence="2" id="KW-1185">Reference proteome</keyword>
<dbReference type="InterPro" id="IPR032675">
    <property type="entry name" value="LRR_dom_sf"/>
</dbReference>
<protein>
    <recommendedName>
        <fullName evidence="3">F-box domain-containing protein</fullName>
    </recommendedName>
</protein>
<reference evidence="1" key="1">
    <citation type="journal article" date="2020" name="Stud. Mycol.">
        <title>101 Dothideomycetes genomes: a test case for predicting lifestyles and emergence of pathogens.</title>
        <authorList>
            <person name="Haridas S."/>
            <person name="Albert R."/>
            <person name="Binder M."/>
            <person name="Bloem J."/>
            <person name="Labutti K."/>
            <person name="Salamov A."/>
            <person name="Andreopoulos B."/>
            <person name="Baker S."/>
            <person name="Barry K."/>
            <person name="Bills G."/>
            <person name="Bluhm B."/>
            <person name="Cannon C."/>
            <person name="Castanera R."/>
            <person name="Culley D."/>
            <person name="Daum C."/>
            <person name="Ezra D."/>
            <person name="Gonzalez J."/>
            <person name="Henrissat B."/>
            <person name="Kuo A."/>
            <person name="Liang C."/>
            <person name="Lipzen A."/>
            <person name="Lutzoni F."/>
            <person name="Magnuson J."/>
            <person name="Mondo S."/>
            <person name="Nolan M."/>
            <person name="Ohm R."/>
            <person name="Pangilinan J."/>
            <person name="Park H.-J."/>
            <person name="Ramirez L."/>
            <person name="Alfaro M."/>
            <person name="Sun H."/>
            <person name="Tritt A."/>
            <person name="Yoshinaga Y."/>
            <person name="Zwiers L.-H."/>
            <person name="Turgeon B."/>
            <person name="Goodwin S."/>
            <person name="Spatafora J."/>
            <person name="Crous P."/>
            <person name="Grigoriev I."/>
        </authorList>
    </citation>
    <scope>NUCLEOTIDE SEQUENCE</scope>
    <source>
        <strain evidence="1">CBS 121410</strain>
    </source>
</reference>
<accession>A0A9P4LWP3</accession>
<comment type="caution">
    <text evidence="1">The sequence shown here is derived from an EMBL/GenBank/DDBJ whole genome shotgun (WGS) entry which is preliminary data.</text>
</comment>
<dbReference type="AlphaFoldDB" id="A0A9P4LWP3"/>
<name>A0A9P4LWP3_9PEZI</name>
<sequence>MPVAYTSPVQLYQQRNLPLNLIALILSYIDDLADIARLTRTSRLLYYMTLPRLYERVILKSYRELRYNDGGRPEGYGGGSPFSMGLNGLVTKNYASYVRSWTLTGEWRESDVDDFSRGRVPDNSMMLNIAVRAAMDRMERLESFSWELNTKPFQTIYQGLISRSTLRSLTLNFPSTRIPRPTVLLPPLPNLREFRALNIDPLCYPDDISLLLLQSKNLEFLTLHWSPRMRDVGEESTNLHAYFGRCMSANYSLKLKGLAMYNLFTRNNIDFETLVEIEGLEQVTFINCNTQESTTVFVDDTWRMMIPKVSPKKLRVMRGDTLDSAQARIMPRLKGLECLYLVNNKRKSSRPASINGFSPALGVPPASPSPDSPLSRENAAVAADYLAAITTNLGSTLRHLLLSDQWHLSKDILTKLARACPNLEQLGVALEEKSPECMRGIMIHLPKLWALRILVRAPRHEIELMESISNDLHETVIGFELSRPEWKNLRWLGLGNMVFRCGGLQEGPSGLDLDGNGGERGDLLRVVRRVEVPMTELPEIWAMDTDALS</sequence>